<keyword evidence="2" id="KW-1185">Reference proteome</keyword>
<dbReference type="EMBL" id="CM044703">
    <property type="protein sequence ID" value="KAI5674351.1"/>
    <property type="molecule type" value="Genomic_DNA"/>
</dbReference>
<gene>
    <name evidence="1" type="ORF">M9H77_14715</name>
</gene>
<name>A0ACC0BP45_CATRO</name>
<dbReference type="Proteomes" id="UP001060085">
    <property type="component" value="Linkage Group LG03"/>
</dbReference>
<organism evidence="1 2">
    <name type="scientific">Catharanthus roseus</name>
    <name type="common">Madagascar periwinkle</name>
    <name type="synonym">Vinca rosea</name>
    <dbReference type="NCBI Taxonomy" id="4058"/>
    <lineage>
        <taxon>Eukaryota</taxon>
        <taxon>Viridiplantae</taxon>
        <taxon>Streptophyta</taxon>
        <taxon>Embryophyta</taxon>
        <taxon>Tracheophyta</taxon>
        <taxon>Spermatophyta</taxon>
        <taxon>Magnoliopsida</taxon>
        <taxon>eudicotyledons</taxon>
        <taxon>Gunneridae</taxon>
        <taxon>Pentapetalae</taxon>
        <taxon>asterids</taxon>
        <taxon>lamiids</taxon>
        <taxon>Gentianales</taxon>
        <taxon>Apocynaceae</taxon>
        <taxon>Rauvolfioideae</taxon>
        <taxon>Vinceae</taxon>
        <taxon>Catharanthinae</taxon>
        <taxon>Catharanthus</taxon>
    </lineage>
</organism>
<evidence type="ECO:0000313" key="2">
    <source>
        <dbReference type="Proteomes" id="UP001060085"/>
    </source>
</evidence>
<comment type="caution">
    <text evidence="1">The sequence shown here is derived from an EMBL/GenBank/DDBJ whole genome shotgun (WGS) entry which is preliminary data.</text>
</comment>
<protein>
    <submittedName>
        <fullName evidence="1">Uncharacterized protein</fullName>
    </submittedName>
</protein>
<reference evidence="2" key="1">
    <citation type="journal article" date="2023" name="Nat. Plants">
        <title>Single-cell RNA sequencing provides a high-resolution roadmap for understanding the multicellular compartmentation of specialized metabolism.</title>
        <authorList>
            <person name="Sun S."/>
            <person name="Shen X."/>
            <person name="Li Y."/>
            <person name="Li Y."/>
            <person name="Wang S."/>
            <person name="Li R."/>
            <person name="Zhang H."/>
            <person name="Shen G."/>
            <person name="Guo B."/>
            <person name="Wei J."/>
            <person name="Xu J."/>
            <person name="St-Pierre B."/>
            <person name="Chen S."/>
            <person name="Sun C."/>
        </authorList>
    </citation>
    <scope>NUCLEOTIDE SEQUENCE [LARGE SCALE GENOMIC DNA]</scope>
</reference>
<evidence type="ECO:0000313" key="1">
    <source>
        <dbReference type="EMBL" id="KAI5674351.1"/>
    </source>
</evidence>
<sequence>MEPRVGNKYRLGRKIGSGSFGEIYLGTNIQTNEEVAIKLENVKTKHPQLLYESKLYRILQGGTGIPNVRWFGVEGDYNVLVMDLLGPSLEDLFNFCSRKLSLKTVLMLADQMINRVEFVHSKSFLHRDIKPDNFLMGLGRRANQVYIIDFGLAKKYRDTSTHQHIPYRDNKNLTGTARYASMNTHLGIEQSRRDDLESLGYVLMYFLRGSLPWQGLKAGTKKQKYEKISERKVSTSIEALCKGYPTEFASYFHYCRSLRFEDKPDYAYLKRIFRDLFIREGFQFDYVFDWTILKYQQSQIAAPPKALLNHGPGAGTSSGIPPAIPNTERQQGEEDGRQVGFSSADPSRRRNSGQLINSGTLLKQKSPITNDSSSKDVMMSGSSFLGRSSGSLRRGALSGSRETFTPGTDSDPARVRASEASPGTIHKISSVQRSSPFGGSSDPKHSSSGKNNPTTKNLESTLKGIESLNFDDEEKATY</sequence>
<accession>A0ACC0BP45</accession>
<proteinExistence type="predicted"/>